<dbReference type="CDD" id="cd00090">
    <property type="entry name" value="HTH_ARSR"/>
    <property type="match status" value="1"/>
</dbReference>
<dbReference type="InterPro" id="IPR001845">
    <property type="entry name" value="HTH_ArsR_DNA-bd_dom"/>
</dbReference>
<dbReference type="Proteomes" id="UP000730618">
    <property type="component" value="Unassembled WGS sequence"/>
</dbReference>
<keyword evidence="2" id="KW-0238">DNA-binding</keyword>
<evidence type="ECO:0000313" key="5">
    <source>
        <dbReference type="EMBL" id="CAG7644764.1"/>
    </source>
</evidence>
<dbReference type="EMBL" id="CAJVCE010000009">
    <property type="protein sequence ID" value="CAG7644764.1"/>
    <property type="molecule type" value="Genomic_DNA"/>
</dbReference>
<dbReference type="Pfam" id="PF08327">
    <property type="entry name" value="AHSA1"/>
    <property type="match status" value="1"/>
</dbReference>
<dbReference type="PANTHER" id="PTHR33154:SF33">
    <property type="entry name" value="TRANSCRIPTIONAL REPRESSOR SDPR"/>
    <property type="match status" value="1"/>
</dbReference>
<sequence length="241" mass="27586">MSENDRLRDLFAAVADPTRRRLIRLLAEADEIPLHELTAQFKMGRTAVSKHLTILKEAGLVIDRKVGREPRFRLNASPLKEFQVWVSSYNKFWSKGMLGLKLLLEDEEKKSETLIMDFQYNTSIEKVWSALTDSNKLAKWVMENDFKPEVGHRFQFRTQPVEGWNGIIDCEVLTLDAPNRLSYTWVSGGQNNTVTWTLQDLGNGKVNLHFEQSGITNEYVLENAKHGWAAMCGSLEKVLAE</sequence>
<name>A0ABN7TKX1_9BACL</name>
<keyword evidence="1" id="KW-0805">Transcription regulation</keyword>
<comment type="caution">
    <text evidence="5">The sequence shown here is derived from an EMBL/GenBank/DDBJ whole genome shotgun (WGS) entry which is preliminary data.</text>
</comment>
<dbReference type="Pfam" id="PF01022">
    <property type="entry name" value="HTH_5"/>
    <property type="match status" value="1"/>
</dbReference>
<evidence type="ECO:0000256" key="2">
    <source>
        <dbReference type="ARBA" id="ARBA00023125"/>
    </source>
</evidence>
<evidence type="ECO:0000259" key="4">
    <source>
        <dbReference type="PROSITE" id="PS50987"/>
    </source>
</evidence>
<dbReference type="SMART" id="SM00418">
    <property type="entry name" value="HTH_ARSR"/>
    <property type="match status" value="1"/>
</dbReference>
<dbReference type="NCBIfam" id="NF033788">
    <property type="entry name" value="HTH_metalloreg"/>
    <property type="match status" value="1"/>
</dbReference>
<protein>
    <recommendedName>
        <fullName evidence="4">HTH arsR-type domain-containing protein</fullName>
    </recommendedName>
</protein>
<evidence type="ECO:0000313" key="6">
    <source>
        <dbReference type="Proteomes" id="UP000730618"/>
    </source>
</evidence>
<reference evidence="5 6" key="1">
    <citation type="submission" date="2021-06" db="EMBL/GenBank/DDBJ databases">
        <authorList>
            <person name="Criscuolo A."/>
        </authorList>
    </citation>
    <scope>NUCLEOTIDE SEQUENCE [LARGE SCALE GENOMIC DNA]</scope>
    <source>
        <strain evidence="6">CIP 111802</strain>
    </source>
</reference>
<proteinExistence type="predicted"/>
<keyword evidence="3" id="KW-0804">Transcription</keyword>
<organism evidence="5 6">
    <name type="scientific">Paenibacillus allorhizosphaerae</name>
    <dbReference type="NCBI Taxonomy" id="2849866"/>
    <lineage>
        <taxon>Bacteria</taxon>
        <taxon>Bacillati</taxon>
        <taxon>Bacillota</taxon>
        <taxon>Bacilli</taxon>
        <taxon>Bacillales</taxon>
        <taxon>Paenibacillaceae</taxon>
        <taxon>Paenibacillus</taxon>
    </lineage>
</organism>
<evidence type="ECO:0000256" key="3">
    <source>
        <dbReference type="ARBA" id="ARBA00023163"/>
    </source>
</evidence>
<feature type="domain" description="HTH arsR-type" evidence="4">
    <location>
        <begin position="1"/>
        <end position="94"/>
    </location>
</feature>
<dbReference type="InterPro" id="IPR051081">
    <property type="entry name" value="HTH_MetalResp_TranReg"/>
</dbReference>
<dbReference type="InterPro" id="IPR013538">
    <property type="entry name" value="ASHA1/2-like_C"/>
</dbReference>
<gene>
    <name evidence="5" type="ORF">PAECIP111802_03338</name>
</gene>
<dbReference type="PANTHER" id="PTHR33154">
    <property type="entry name" value="TRANSCRIPTIONAL REGULATOR, ARSR FAMILY"/>
    <property type="match status" value="1"/>
</dbReference>
<evidence type="ECO:0000256" key="1">
    <source>
        <dbReference type="ARBA" id="ARBA00023015"/>
    </source>
</evidence>
<accession>A0ABN7TKX1</accession>
<dbReference type="InterPro" id="IPR011991">
    <property type="entry name" value="ArsR-like_HTH"/>
</dbReference>
<dbReference type="CDD" id="cd07814">
    <property type="entry name" value="SRPBCC_CalC_Aha1-like"/>
    <property type="match status" value="1"/>
</dbReference>
<keyword evidence="6" id="KW-1185">Reference proteome</keyword>
<dbReference type="PROSITE" id="PS50987">
    <property type="entry name" value="HTH_ARSR_2"/>
    <property type="match status" value="1"/>
</dbReference>